<evidence type="ECO:0000256" key="2">
    <source>
        <dbReference type="SAM" id="MobiDB-lite"/>
    </source>
</evidence>
<comment type="caution">
    <text evidence="4">The sequence shown here is derived from an EMBL/GenBank/DDBJ whole genome shotgun (WGS) entry which is preliminary data.</text>
</comment>
<dbReference type="Pfam" id="PF13604">
    <property type="entry name" value="AAA_30"/>
    <property type="match status" value="1"/>
</dbReference>
<dbReference type="InterPro" id="IPR027417">
    <property type="entry name" value="P-loop_NTPase"/>
</dbReference>
<dbReference type="CDD" id="cd18809">
    <property type="entry name" value="SF1_C_RecD"/>
    <property type="match status" value="1"/>
</dbReference>
<dbReference type="SUPFAM" id="SSF52540">
    <property type="entry name" value="P-loop containing nucleoside triphosphate hydrolases"/>
    <property type="match status" value="2"/>
</dbReference>
<accession>A0A7W9KI19</accession>
<gene>
    <name evidence="4" type="ORF">BJ998_003819</name>
</gene>
<dbReference type="Pfam" id="PF08751">
    <property type="entry name" value="TrwC"/>
    <property type="match status" value="2"/>
</dbReference>
<feature type="region of interest" description="Disordered" evidence="2">
    <location>
        <begin position="1467"/>
        <end position="1486"/>
    </location>
</feature>
<evidence type="ECO:0000313" key="4">
    <source>
        <dbReference type="EMBL" id="MBB5892623.1"/>
    </source>
</evidence>
<feature type="coiled-coil region" evidence="1">
    <location>
        <begin position="1262"/>
        <end position="1298"/>
    </location>
</feature>
<dbReference type="RefSeq" id="WP_312890200.1">
    <property type="nucleotide sequence ID" value="NZ_JACHIR010000001.1"/>
</dbReference>
<dbReference type="Gene3D" id="3.40.50.300">
    <property type="entry name" value="P-loop containing nucleotide triphosphate hydrolases"/>
    <property type="match status" value="1"/>
</dbReference>
<feature type="domain" description="TrwC relaxase" evidence="3">
    <location>
        <begin position="11"/>
        <end position="163"/>
    </location>
</feature>
<evidence type="ECO:0000256" key="1">
    <source>
        <dbReference type="SAM" id="Coils"/>
    </source>
</evidence>
<keyword evidence="1" id="KW-0175">Coiled coil</keyword>
<proteinExistence type="predicted"/>
<dbReference type="NCBIfam" id="NF041492">
    <property type="entry name" value="MobF"/>
    <property type="match status" value="1"/>
</dbReference>
<protein>
    <submittedName>
        <fullName evidence="4">Conjugative relaxase-like TrwC/TraI family protein</fullName>
    </submittedName>
</protein>
<dbReference type="InterPro" id="IPR014862">
    <property type="entry name" value="TrwC"/>
</dbReference>
<evidence type="ECO:0000259" key="3">
    <source>
        <dbReference type="Pfam" id="PF08751"/>
    </source>
</evidence>
<sequence>MLSIATGYSPKYLTEQVAAGRENYYTGAVADGEPPGRWHGAGAEALGLTGLVDEQDMTAVYERFIDPRDPAFKDPSKWTEASTLGHTGRKYLSEDELYNAALDAEPNASAERRAELRLDASKRARRNVPFLDATFSVQKSVTVLHAAFEAQEVRAGNAARQAAELADADPDQAEVWQRRRADAERAVQSWAAHKQAVEDAIWAGNRAALDYLAEHAGYVRIGHHGGAAGRFADAHDWVVASFFQHDSREHDPQLHIHNAILNRVQGPDGVWRTLDSKGIHKFRGAAAAVGERTMEEHLTRALGVQFATRPDGKAREVVGVAPEVMELFSSRRRAITRRTAELVQAFETKFGRAPNTLELDRLQRQATFATRKAKSHDGETVEQRLERWDRELRAEVAGGLAGVARQVLNQSGQQREPQRWSRDAVIETALADVQSKKAAWTAPDLTRAISDALPDHLGSLTGRQITELLDGLTMEALKSAVALDADRPGDDVIPRELRLANGQSSFQAPGQQLYATAAHVRSERALLAATVKRDAPALSSVSVDAFVTGLAETGIELGVDQAAAVRGVLTSGANVESLVGPAGTGKSFVVGALAKAWQDPALWDGQQRRVIGLASSQVASEVLAGEGVSARNIAQWLGVQHRIGQGRASEQDREWQLRNGDLVVVDESAMANTADLAVIHRHVTTAGAKLLLTGDHRQLAAVGAAGGMELLAQAGASYELAEARRFSAGWERIASLRLRSGDATVLKRYHKQGRLIDGGSTEDAEASATRAWLADTLGGRHSLLIVDSNEQAARLSASIRAELVRLGKVTETGVPLAAQGTYAGVGDLVQARRNGWHLAGYAGNRRGPINREQYRVVETREDGSMVVARLLGRGPAGEQLGDRMTLPASYVAEHLTLGYASTVHSAQGMTVDTCHTVVTAGTAASALYVGMSRGRHGNTAHVTTVTRPADEADGSAKDEVRRTPEAVLAATLEAAAPEQSALATAVESTREAGNIRTPAELLAYASELATADRTVRWLDELVDEGHLSQEDRARLAAEDSGPALGRLLRRAELAGHDPRRVLADAVTERSLDGARQLTHVIHHRITAAVTLDPRGNRFADWAPKVEDPEWQRYVDTLAAAADARRVELGNQAAAQPPQWAVEAFGPLPEDPRERAVWTSKAATVATHRELVGHDDPADALGPAPKPGQVEAYASWRAAWRALGRPEADRDELEMSDGQLRLRIRAHAREEAWAPRYVANELAGTRQAIAQQRQQAALRHAEAAGIEDEQQREQVEREAAEAEALAEALEQRAAQLAEVDYARAQWLAHTAETRAAKDRAQAELSARHAESGHVDEFVTAEEWLAAHHEAMSAEDPHREVTDEHDLADVTAERAEDLAAVEPVPNEDAAETGVPDLREIAATEPAPIKEDTVRVPSAEETAHAITQAQRALAEIAARQADDHERAAEDAYTEQVTRWHADDQTAELDAAAQRAVEDEPTLDMAARRG</sequence>
<organism evidence="4 5">
    <name type="scientific">Kutzneria kofuensis</name>
    <dbReference type="NCBI Taxonomy" id="103725"/>
    <lineage>
        <taxon>Bacteria</taxon>
        <taxon>Bacillati</taxon>
        <taxon>Actinomycetota</taxon>
        <taxon>Actinomycetes</taxon>
        <taxon>Pseudonocardiales</taxon>
        <taxon>Pseudonocardiaceae</taxon>
        <taxon>Kutzneria</taxon>
    </lineage>
</organism>
<name>A0A7W9KI19_9PSEU</name>
<reference evidence="4 5" key="1">
    <citation type="submission" date="2020-08" db="EMBL/GenBank/DDBJ databases">
        <title>Sequencing the genomes of 1000 actinobacteria strains.</title>
        <authorList>
            <person name="Klenk H.-P."/>
        </authorList>
    </citation>
    <scope>NUCLEOTIDE SEQUENCE [LARGE SCALE GENOMIC DNA]</scope>
    <source>
        <strain evidence="4 5">DSM 43851</strain>
    </source>
</reference>
<keyword evidence="5" id="KW-1185">Reference proteome</keyword>
<dbReference type="EMBL" id="JACHIR010000001">
    <property type="protein sequence ID" value="MBB5892623.1"/>
    <property type="molecule type" value="Genomic_DNA"/>
</dbReference>
<evidence type="ECO:0000313" key="5">
    <source>
        <dbReference type="Proteomes" id="UP000585638"/>
    </source>
</evidence>
<dbReference type="SUPFAM" id="SSF55464">
    <property type="entry name" value="Origin of replication-binding domain, RBD-like"/>
    <property type="match status" value="2"/>
</dbReference>
<dbReference type="Proteomes" id="UP000585638">
    <property type="component" value="Unassembled WGS sequence"/>
</dbReference>
<feature type="domain" description="TrwC relaxase" evidence="3">
    <location>
        <begin position="193"/>
        <end position="393"/>
    </location>
</feature>